<dbReference type="EMBL" id="BLLK01000022">
    <property type="protein sequence ID" value="GFH45725.1"/>
    <property type="molecule type" value="Genomic_DNA"/>
</dbReference>
<dbReference type="Gene3D" id="3.30.2040.10">
    <property type="entry name" value="PSTPO5379-like domain"/>
    <property type="match status" value="1"/>
</dbReference>
<dbReference type="PANTHER" id="PTHR32022">
    <property type="entry name" value="D-GLUTAMATE CYCLASE, MITOCHONDRIAL"/>
    <property type="match status" value="1"/>
</dbReference>
<dbReference type="GO" id="GO:0006536">
    <property type="term" value="P:glutamate metabolic process"/>
    <property type="evidence" value="ECO:0007669"/>
    <property type="project" value="TreeGrafter"/>
</dbReference>
<dbReference type="Proteomes" id="UP001054902">
    <property type="component" value="Unassembled WGS sequence"/>
</dbReference>
<dbReference type="FunFam" id="3.30.2040.10:FF:000001">
    <property type="entry name" value="D-glutamate cyclase, mitochondrial"/>
    <property type="match status" value="1"/>
</dbReference>
<dbReference type="InterPro" id="IPR038021">
    <property type="entry name" value="Putative_hydro-lyase"/>
</dbReference>
<dbReference type="AlphaFoldDB" id="A0AAD3H0E1"/>
<keyword evidence="2" id="KW-0456">Lyase</keyword>
<comment type="similarity">
    <text evidence="1">Belongs to the D-glutamate cyclase family.</text>
</comment>
<dbReference type="SUPFAM" id="SSF160920">
    <property type="entry name" value="PSTPO5379-like"/>
    <property type="match status" value="1"/>
</dbReference>
<keyword evidence="4" id="KW-1185">Reference proteome</keyword>
<name>A0AAD3H0E1_9STRA</name>
<proteinExistence type="inferred from homology"/>
<dbReference type="Pfam" id="PF07286">
    <property type="entry name" value="D-Glu_cyclase"/>
    <property type="match status" value="1"/>
</dbReference>
<comment type="caution">
    <text evidence="3">The sequence shown here is derived from an EMBL/GenBank/DDBJ whole genome shotgun (WGS) entry which is preliminary data.</text>
</comment>
<reference evidence="3 4" key="1">
    <citation type="journal article" date="2021" name="Sci. Rep.">
        <title>The genome of the diatom Chaetoceros tenuissimus carries an ancient integrated fragment of an extant virus.</title>
        <authorList>
            <person name="Hongo Y."/>
            <person name="Kimura K."/>
            <person name="Takaki Y."/>
            <person name="Yoshida Y."/>
            <person name="Baba S."/>
            <person name="Kobayashi G."/>
            <person name="Nagasaki K."/>
            <person name="Hano T."/>
            <person name="Tomaru Y."/>
        </authorList>
    </citation>
    <scope>NUCLEOTIDE SEQUENCE [LARGE SCALE GENOMIC DNA]</scope>
    <source>
        <strain evidence="3 4">NIES-3715</strain>
    </source>
</reference>
<dbReference type="InterPro" id="IPR009906">
    <property type="entry name" value="D-Glu_cyclase"/>
</dbReference>
<evidence type="ECO:0008006" key="5">
    <source>
        <dbReference type="Google" id="ProtNLM"/>
    </source>
</evidence>
<sequence>MCNGLATSPSSLNQRISDDNKIYESPQELRRAIREKRFISTTNGHCKGKIQCNLVVLPEKDAVDFLLFCQKNKQACPLIEVLDVGSYTPKLTTKTLHSDCATSTHSINSNSESNNEEYESLADLRTDLPQYKIYKHGKLVKETDDVIDFWPKDSVAFLIGCSFTIDAALIENGIHLRTVEQKTNVPMYNTSIPCTPVGKFKGNMVVSMKPIKVTDIAKEVLITSRYPHAHGEPVCIGHPESIGIDSKKLMEPDYGDPVEVKEDELPVFHCCGVTPQNVLLNCPDLDLVITHSPGCMFVTDLDSNTPP</sequence>
<dbReference type="GO" id="GO:0047820">
    <property type="term" value="F:D-glutamate cyclase activity"/>
    <property type="evidence" value="ECO:0007669"/>
    <property type="project" value="TreeGrafter"/>
</dbReference>
<dbReference type="PANTHER" id="PTHR32022:SF10">
    <property type="entry name" value="D-GLUTAMATE CYCLASE, MITOCHONDRIAL"/>
    <property type="match status" value="1"/>
</dbReference>
<protein>
    <recommendedName>
        <fullName evidence="5">DUF1445 domain-containing protein</fullName>
    </recommendedName>
</protein>
<dbReference type="InterPro" id="IPR016938">
    <property type="entry name" value="UPF0317"/>
</dbReference>
<dbReference type="Gene3D" id="3.40.1640.10">
    <property type="entry name" value="PSTPO5379-like"/>
    <property type="match status" value="1"/>
</dbReference>
<evidence type="ECO:0000256" key="1">
    <source>
        <dbReference type="ARBA" id="ARBA00007896"/>
    </source>
</evidence>
<evidence type="ECO:0000313" key="3">
    <source>
        <dbReference type="EMBL" id="GFH45725.1"/>
    </source>
</evidence>
<gene>
    <name evidence="3" type="ORF">CTEN210_02199</name>
</gene>
<evidence type="ECO:0000256" key="2">
    <source>
        <dbReference type="ARBA" id="ARBA00023239"/>
    </source>
</evidence>
<evidence type="ECO:0000313" key="4">
    <source>
        <dbReference type="Proteomes" id="UP001054902"/>
    </source>
</evidence>
<accession>A0AAD3H0E1</accession>
<organism evidence="3 4">
    <name type="scientific">Chaetoceros tenuissimus</name>
    <dbReference type="NCBI Taxonomy" id="426638"/>
    <lineage>
        <taxon>Eukaryota</taxon>
        <taxon>Sar</taxon>
        <taxon>Stramenopiles</taxon>
        <taxon>Ochrophyta</taxon>
        <taxon>Bacillariophyta</taxon>
        <taxon>Coscinodiscophyceae</taxon>
        <taxon>Chaetocerotophycidae</taxon>
        <taxon>Chaetocerotales</taxon>
        <taxon>Chaetocerotaceae</taxon>
        <taxon>Chaetoceros</taxon>
    </lineage>
</organism>
<dbReference type="PIRSF" id="PIRSF029755">
    <property type="entry name" value="UCP029755"/>
    <property type="match status" value="1"/>
</dbReference>